<organism evidence="2">
    <name type="scientific">marine metagenome</name>
    <dbReference type="NCBI Taxonomy" id="408172"/>
    <lineage>
        <taxon>unclassified sequences</taxon>
        <taxon>metagenomes</taxon>
        <taxon>ecological metagenomes</taxon>
    </lineage>
</organism>
<dbReference type="Pfam" id="PF08818">
    <property type="entry name" value="DUF1801"/>
    <property type="match status" value="1"/>
</dbReference>
<dbReference type="Gene3D" id="3.90.1150.200">
    <property type="match status" value="1"/>
</dbReference>
<evidence type="ECO:0000259" key="1">
    <source>
        <dbReference type="Pfam" id="PF08818"/>
    </source>
</evidence>
<evidence type="ECO:0000313" key="2">
    <source>
        <dbReference type="EMBL" id="SVB52653.1"/>
    </source>
</evidence>
<feature type="domain" description="YdhG-like" evidence="1">
    <location>
        <begin position="26"/>
        <end position="115"/>
    </location>
</feature>
<protein>
    <recommendedName>
        <fullName evidence="1">YdhG-like domain-containing protein</fullName>
    </recommendedName>
</protein>
<proteinExistence type="predicted"/>
<dbReference type="EMBL" id="UINC01045648">
    <property type="protein sequence ID" value="SVB52653.1"/>
    <property type="molecule type" value="Genomic_DNA"/>
</dbReference>
<sequence length="121" mass="13424">MKKRDDYGTPAGSYFESLDEGIAPLAEELRNLILKTIPKVSESIKWGTPVYEWKGSVCAIRTGKDYVALQFGAIGISLDDPGSLLEGTGKRLRHVKVRSRSDIKKKLFASWIKQAAEANLQ</sequence>
<accession>A0A382ERP9</accession>
<dbReference type="InterPro" id="IPR014922">
    <property type="entry name" value="YdhG-like"/>
</dbReference>
<dbReference type="AlphaFoldDB" id="A0A382ERP9"/>
<name>A0A382ERP9_9ZZZZ</name>
<gene>
    <name evidence="2" type="ORF">METZ01_LOCUS205507</name>
</gene>
<reference evidence="2" key="1">
    <citation type="submission" date="2018-05" db="EMBL/GenBank/DDBJ databases">
        <authorList>
            <person name="Lanie J.A."/>
            <person name="Ng W.-L."/>
            <person name="Kazmierczak K.M."/>
            <person name="Andrzejewski T.M."/>
            <person name="Davidsen T.M."/>
            <person name="Wayne K.J."/>
            <person name="Tettelin H."/>
            <person name="Glass J.I."/>
            <person name="Rusch D."/>
            <person name="Podicherti R."/>
            <person name="Tsui H.-C.T."/>
            <person name="Winkler M.E."/>
        </authorList>
    </citation>
    <scope>NUCLEOTIDE SEQUENCE</scope>
</reference>
<dbReference type="SUPFAM" id="SSF159888">
    <property type="entry name" value="YdhG-like"/>
    <property type="match status" value="1"/>
</dbReference>